<feature type="domain" description="RRM" evidence="9">
    <location>
        <begin position="308"/>
        <end position="391"/>
    </location>
</feature>
<evidence type="ECO:0000259" key="9">
    <source>
        <dbReference type="PROSITE" id="PS50102"/>
    </source>
</evidence>
<evidence type="ECO:0000256" key="5">
    <source>
        <dbReference type="ARBA" id="ARBA00023242"/>
    </source>
</evidence>
<keyword evidence="2" id="KW-0507">mRNA processing</keyword>
<comment type="subcellular location">
    <subcellularLocation>
        <location evidence="1">Nucleus</location>
    </subcellularLocation>
</comment>
<sequence>MDLYADLPLAKGTSAGLPGTKETTNDKSKVNWKAPALVPQLMQARKSTLPSSGPDKNPPNDSATGKRTSTPPNFLAIAGFKPTSVLRKPVQTSKREEKLVQSRVVDPSPSQNVPDGQNVPAVGDIQRETLVNTFFQSNARDEYDPARPNSYEVYCEERTNKKKLDKVKRDLEKRQRVQEEEAKKERAKLVKDVEAGKVPSLGTGRGRGMTLPAWMQKKISESANAESDLPEERDQESVPTVSGQFDDPVVHSEAESLNKSCSKDVRDQEGQTSQTPIQELTLSTPKSSAVTNSAPNRRKGKTVPQRSRVILLQNMVTPDEVDDHLGSEVKEECSQKYGPVRNCIIYKVVSHPEAIRIFVEFENVQDADRAVAGLNGRFFGGRKVLATNYNESKFRRLDFSA</sequence>
<dbReference type="SUPFAM" id="SSF54928">
    <property type="entry name" value="RNA-binding domain, RBD"/>
    <property type="match status" value="1"/>
</dbReference>
<evidence type="ECO:0000256" key="4">
    <source>
        <dbReference type="ARBA" id="ARBA00023187"/>
    </source>
</evidence>
<keyword evidence="7" id="KW-0175">Coiled coil</keyword>
<feature type="region of interest" description="Disordered" evidence="8">
    <location>
        <begin position="222"/>
        <end position="304"/>
    </location>
</feature>
<evidence type="ECO:0000256" key="3">
    <source>
        <dbReference type="ARBA" id="ARBA00022884"/>
    </source>
</evidence>
<dbReference type="InterPro" id="IPR003954">
    <property type="entry name" value="RRM_euk-type"/>
</dbReference>
<dbReference type="InterPro" id="IPR012677">
    <property type="entry name" value="Nucleotide-bd_a/b_plait_sf"/>
</dbReference>
<dbReference type="EMBL" id="FR824210">
    <property type="protein sequence ID" value="CCA22716.1"/>
    <property type="molecule type" value="Genomic_DNA"/>
</dbReference>
<dbReference type="AlphaFoldDB" id="F0WN29"/>
<dbReference type="FunFam" id="3.30.70.330:FF:000382">
    <property type="entry name" value="G-patch domain-containing protein"/>
    <property type="match status" value="1"/>
</dbReference>
<evidence type="ECO:0000313" key="10">
    <source>
        <dbReference type="EMBL" id="CCA22716.1"/>
    </source>
</evidence>
<evidence type="ECO:0000256" key="8">
    <source>
        <dbReference type="SAM" id="MobiDB-lite"/>
    </source>
</evidence>
<dbReference type="GO" id="GO:0003723">
    <property type="term" value="F:RNA binding"/>
    <property type="evidence" value="ECO:0007669"/>
    <property type="project" value="UniProtKB-UniRule"/>
</dbReference>
<evidence type="ECO:0000256" key="6">
    <source>
        <dbReference type="PROSITE-ProRule" id="PRU00176"/>
    </source>
</evidence>
<dbReference type="SMART" id="SM00360">
    <property type="entry name" value="RRM"/>
    <property type="match status" value="1"/>
</dbReference>
<reference evidence="10" key="2">
    <citation type="submission" date="2011-02" db="EMBL/GenBank/DDBJ databases">
        <authorList>
            <person name="MacLean D."/>
        </authorList>
    </citation>
    <scope>NUCLEOTIDE SEQUENCE</scope>
</reference>
<gene>
    <name evidence="10" type="primary">AlNc14C165G7861</name>
    <name evidence="10" type="ORF">ALNC14_088590</name>
</gene>
<keyword evidence="5" id="KW-0539">Nucleus</keyword>
<feature type="region of interest" description="Disordered" evidence="8">
    <location>
        <begin position="1"/>
        <end position="120"/>
    </location>
</feature>
<evidence type="ECO:0000256" key="1">
    <source>
        <dbReference type="ARBA" id="ARBA00004123"/>
    </source>
</evidence>
<name>F0WN29_9STRA</name>
<accession>F0WN29</accession>
<dbReference type="GO" id="GO:0071011">
    <property type="term" value="C:precatalytic spliceosome"/>
    <property type="evidence" value="ECO:0007669"/>
    <property type="project" value="TreeGrafter"/>
</dbReference>
<dbReference type="HOGENOM" id="CLU_044664_1_0_1"/>
<evidence type="ECO:0000256" key="7">
    <source>
        <dbReference type="SAM" id="Coils"/>
    </source>
</evidence>
<dbReference type="PANTHER" id="PTHR13288">
    <property type="entry name" value="SPLICING FACTOR 45 SPF45"/>
    <property type="match status" value="1"/>
</dbReference>
<keyword evidence="3 6" id="KW-0694">RNA-binding</keyword>
<evidence type="ECO:0000256" key="2">
    <source>
        <dbReference type="ARBA" id="ARBA00022664"/>
    </source>
</evidence>
<keyword evidence="4" id="KW-0508">mRNA splicing</keyword>
<reference evidence="10" key="1">
    <citation type="journal article" date="2011" name="PLoS Biol.">
        <title>Gene gain and loss during evolution of obligate parasitism in the white rust pathogen of Arabidopsis thaliana.</title>
        <authorList>
            <person name="Kemen E."/>
            <person name="Gardiner A."/>
            <person name="Schultz-Larsen T."/>
            <person name="Kemen A.C."/>
            <person name="Balmuth A.L."/>
            <person name="Robert-Seilaniantz A."/>
            <person name="Bailey K."/>
            <person name="Holub E."/>
            <person name="Studholme D.J."/>
            <person name="Maclean D."/>
            <person name="Jones J.D."/>
        </authorList>
    </citation>
    <scope>NUCLEOTIDE SEQUENCE</scope>
</reference>
<dbReference type="Gene3D" id="3.30.70.330">
    <property type="match status" value="1"/>
</dbReference>
<proteinExistence type="predicted"/>
<dbReference type="PROSITE" id="PS50102">
    <property type="entry name" value="RRM"/>
    <property type="match status" value="1"/>
</dbReference>
<feature type="coiled-coil region" evidence="7">
    <location>
        <begin position="161"/>
        <end position="188"/>
    </location>
</feature>
<feature type="compositionally biased region" description="Polar residues" evidence="8">
    <location>
        <begin position="59"/>
        <end position="72"/>
    </location>
</feature>
<organism evidence="10">
    <name type="scientific">Albugo laibachii Nc14</name>
    <dbReference type="NCBI Taxonomy" id="890382"/>
    <lineage>
        <taxon>Eukaryota</taxon>
        <taxon>Sar</taxon>
        <taxon>Stramenopiles</taxon>
        <taxon>Oomycota</taxon>
        <taxon>Peronosporomycetes</taxon>
        <taxon>Albuginales</taxon>
        <taxon>Albuginaceae</taxon>
        <taxon>Albugo</taxon>
    </lineage>
</organism>
<protein>
    <submittedName>
        <fullName evidence="10">Uncharacterized protein AlNc14C165G7861</fullName>
    </submittedName>
</protein>
<feature type="compositionally biased region" description="Basic and acidic residues" evidence="8">
    <location>
        <begin position="248"/>
        <end position="269"/>
    </location>
</feature>
<feature type="compositionally biased region" description="Polar residues" evidence="8">
    <location>
        <begin position="270"/>
        <end position="295"/>
    </location>
</feature>
<dbReference type="GO" id="GO:0045292">
    <property type="term" value="P:mRNA cis splicing, via spliceosome"/>
    <property type="evidence" value="ECO:0007669"/>
    <property type="project" value="InterPro"/>
</dbReference>
<dbReference type="InterPro" id="IPR035979">
    <property type="entry name" value="RBD_domain_sf"/>
</dbReference>
<dbReference type="Pfam" id="PF00076">
    <property type="entry name" value="RRM_1"/>
    <property type="match status" value="1"/>
</dbReference>
<dbReference type="PANTHER" id="PTHR13288:SF8">
    <property type="entry name" value="SPLICING FACTOR 45"/>
    <property type="match status" value="1"/>
</dbReference>
<dbReference type="InterPro" id="IPR040052">
    <property type="entry name" value="RBM17"/>
</dbReference>
<dbReference type="InterPro" id="IPR000504">
    <property type="entry name" value="RRM_dom"/>
</dbReference>
<dbReference type="SMART" id="SM00361">
    <property type="entry name" value="RRM_1"/>
    <property type="match status" value="1"/>
</dbReference>